<evidence type="ECO:0000313" key="1">
    <source>
        <dbReference type="EMBL" id="VFV37725.1"/>
    </source>
</evidence>
<dbReference type="EMBL" id="CAAGRJ010024887">
    <property type="protein sequence ID" value="VFV37725.1"/>
    <property type="molecule type" value="Genomic_DNA"/>
</dbReference>
<proteinExistence type="predicted"/>
<dbReference type="GO" id="GO:0005763">
    <property type="term" value="C:mitochondrial small ribosomal subunit"/>
    <property type="evidence" value="ECO:0007669"/>
    <property type="project" value="TreeGrafter"/>
</dbReference>
<dbReference type="InterPro" id="IPR019374">
    <property type="entry name" value="Ribosomal_mS22"/>
</dbReference>
<dbReference type="Pfam" id="PF10245">
    <property type="entry name" value="MRP-S22"/>
    <property type="match status" value="1"/>
</dbReference>
<dbReference type="Proteomes" id="UP000386466">
    <property type="component" value="Unassembled WGS sequence"/>
</dbReference>
<name>A0A485NVU0_LYNPA</name>
<gene>
    <name evidence="1" type="ORF">LYPA_23C003592</name>
</gene>
<keyword evidence="1" id="KW-0687">Ribonucleoprotein</keyword>
<dbReference type="GO" id="GO:0003735">
    <property type="term" value="F:structural constituent of ribosome"/>
    <property type="evidence" value="ECO:0007669"/>
    <property type="project" value="TreeGrafter"/>
</dbReference>
<keyword evidence="2" id="KW-1185">Reference proteome</keyword>
<sequence length="443" mass="50675">METEGKVQEKIYKADVVRFTFGCMHTQDTNIFHVVRSGLQENGKAAQLHLPPPATRLHFPECRAKCARPEMAHSHFRRRWPRIIMATLRVSVSLWGLLTGIRNTERVSFPARTRLHLGTLLQPLPRPCGAGLPCRRLASEAESGSSEIKKPTFMDEEVQNILIKMTGLNLQKIFKPAVQELKPPTYKLMTQAQLEEATRKAVEAAKVRLKMPPVLEERAPINDVLAEDKILEGTEIAKYVFTDISYSIPHRERFIVVREPSGTLRKASWEERDRMIQVYFPKEGRRVLTPVIFKEENLKTMYSQDRHVDVLNLCVAQFEPDSAEYIKIHHQTYEDIDKHGKYDLLRSTRHFGGMAWYFVNKKKIDGLLIDQIQRDLLDDATSLVQLYHMLHPDGPSAQEAKEQAAEGVHLIKVFAKTEAQKGAYIELTLQAYQEAFISHSAAS</sequence>
<accession>A0A485NVU0</accession>
<evidence type="ECO:0000313" key="2">
    <source>
        <dbReference type="Proteomes" id="UP000386466"/>
    </source>
</evidence>
<keyword evidence="1" id="KW-0689">Ribosomal protein</keyword>
<reference evidence="1 2" key="1">
    <citation type="submission" date="2019-01" db="EMBL/GenBank/DDBJ databases">
        <authorList>
            <person name="Alioto T."/>
            <person name="Alioto T."/>
        </authorList>
    </citation>
    <scope>NUCLEOTIDE SEQUENCE [LARGE SCALE GENOMIC DNA]</scope>
</reference>
<protein>
    <submittedName>
        <fullName evidence="1">28s ribosomal protein</fullName>
    </submittedName>
</protein>
<dbReference type="AlphaFoldDB" id="A0A485NVU0"/>
<dbReference type="PANTHER" id="PTHR13071:SF4">
    <property type="entry name" value="SMALL RIBOSOMAL SUBUNIT PROTEIN MS22"/>
    <property type="match status" value="1"/>
</dbReference>
<organism evidence="1 2">
    <name type="scientific">Lynx pardinus</name>
    <name type="common">Iberian lynx</name>
    <name type="synonym">Felis pardina</name>
    <dbReference type="NCBI Taxonomy" id="191816"/>
    <lineage>
        <taxon>Eukaryota</taxon>
        <taxon>Metazoa</taxon>
        <taxon>Chordata</taxon>
        <taxon>Craniata</taxon>
        <taxon>Vertebrata</taxon>
        <taxon>Euteleostomi</taxon>
        <taxon>Mammalia</taxon>
        <taxon>Eutheria</taxon>
        <taxon>Laurasiatheria</taxon>
        <taxon>Carnivora</taxon>
        <taxon>Feliformia</taxon>
        <taxon>Felidae</taxon>
        <taxon>Felinae</taxon>
        <taxon>Lynx</taxon>
    </lineage>
</organism>
<dbReference type="PANTHER" id="PTHR13071">
    <property type="entry name" value="MITOCHONDRIAL 28S RIBOSOMAL PROTEIN S22"/>
    <property type="match status" value="1"/>
</dbReference>